<sequence>MNKSDDVKPPHIMIVEARFYDEIADAAMDGVTSALDAVGATYERFQVAGAFEIPAAISHALIQQDLYDTHRFDGYIALGCVIRGETTHYDIISEESARGLMDLSLEYGLALGNGILTVENQEQAMDRAMKSRKDKGGEAARACLGMIEHKRAFNLYPREEIDGGAGRS</sequence>
<evidence type="ECO:0000256" key="7">
    <source>
        <dbReference type="HAMAP-Rule" id="MF_00178"/>
    </source>
</evidence>
<dbReference type="Pfam" id="PF00885">
    <property type="entry name" value="DMRL_synthase"/>
    <property type="match status" value="1"/>
</dbReference>
<name>A0A437QXL7_9PROT</name>
<keyword evidence="9" id="KW-1185">Reference proteome</keyword>
<gene>
    <name evidence="7" type="primary">ribH</name>
    <name evidence="8" type="ORF">EOI86_08165</name>
</gene>
<proteinExistence type="inferred from homology"/>
<dbReference type="InterPro" id="IPR002180">
    <property type="entry name" value="LS/RS"/>
</dbReference>
<dbReference type="GO" id="GO:0005829">
    <property type="term" value="C:cytosol"/>
    <property type="evidence" value="ECO:0007669"/>
    <property type="project" value="TreeGrafter"/>
</dbReference>
<comment type="similarity">
    <text evidence="2 7">Belongs to the DMRL synthase family.</text>
</comment>
<dbReference type="OrthoDB" id="9809709at2"/>
<feature type="binding site" evidence="7">
    <location>
        <position position="113"/>
    </location>
    <ligand>
        <name>5-amino-6-(D-ribitylamino)uracil</name>
        <dbReference type="ChEBI" id="CHEBI:15934"/>
    </ligand>
</feature>
<dbReference type="PANTHER" id="PTHR21058:SF0">
    <property type="entry name" value="6,7-DIMETHYL-8-RIBITYLLUMAZINE SYNTHASE"/>
    <property type="match status" value="1"/>
</dbReference>
<protein>
    <recommendedName>
        <fullName evidence="3 7">6,7-dimethyl-8-ribityllumazine synthase</fullName>
        <shortName evidence="7">DMRL synthase</shortName>
        <shortName evidence="7">LS</shortName>
        <shortName evidence="7">Lumazine synthase</shortName>
        <ecNumber evidence="3 7">2.5.1.78</ecNumber>
    </recommendedName>
</protein>
<feature type="binding site" evidence="7">
    <location>
        <begin position="50"/>
        <end position="52"/>
    </location>
    <ligand>
        <name>5-amino-6-(D-ribitylamino)uracil</name>
        <dbReference type="ChEBI" id="CHEBI:15934"/>
    </ligand>
</feature>
<dbReference type="Proteomes" id="UP000287447">
    <property type="component" value="Unassembled WGS sequence"/>
</dbReference>
<comment type="pathway">
    <text evidence="1 7">Cofactor biosynthesis; riboflavin biosynthesis; riboflavin from 2-hydroxy-3-oxobutyl phosphate and 5-amino-6-(D-ribitylamino)uracil: step 1/2.</text>
</comment>
<feature type="binding site" evidence="7">
    <location>
        <begin position="80"/>
        <end position="82"/>
    </location>
    <ligand>
        <name>5-amino-6-(D-ribitylamino)uracil</name>
        <dbReference type="ChEBI" id="CHEBI:15934"/>
    </ligand>
</feature>
<dbReference type="InterPro" id="IPR036467">
    <property type="entry name" value="LS/RS_sf"/>
</dbReference>
<evidence type="ECO:0000256" key="1">
    <source>
        <dbReference type="ARBA" id="ARBA00004917"/>
    </source>
</evidence>
<accession>A0A437QXL7</accession>
<comment type="catalytic activity">
    <reaction evidence="6 7">
        <text>(2S)-2-hydroxy-3-oxobutyl phosphate + 5-amino-6-(D-ribitylamino)uracil = 6,7-dimethyl-8-(1-D-ribityl)lumazine + phosphate + 2 H2O + H(+)</text>
        <dbReference type="Rhea" id="RHEA:26152"/>
        <dbReference type="ChEBI" id="CHEBI:15377"/>
        <dbReference type="ChEBI" id="CHEBI:15378"/>
        <dbReference type="ChEBI" id="CHEBI:15934"/>
        <dbReference type="ChEBI" id="CHEBI:43474"/>
        <dbReference type="ChEBI" id="CHEBI:58201"/>
        <dbReference type="ChEBI" id="CHEBI:58830"/>
        <dbReference type="EC" id="2.5.1.78"/>
    </reaction>
</comment>
<feature type="binding site" evidence="7">
    <location>
        <position position="19"/>
    </location>
    <ligand>
        <name>5-amino-6-(D-ribitylamino)uracil</name>
        <dbReference type="ChEBI" id="CHEBI:15934"/>
    </ligand>
</feature>
<keyword evidence="4 7" id="KW-0686">Riboflavin biosynthesis</keyword>
<dbReference type="Gene3D" id="3.40.50.960">
    <property type="entry name" value="Lumazine/riboflavin synthase"/>
    <property type="match status" value="1"/>
</dbReference>
<comment type="function">
    <text evidence="7">Catalyzes the formation of 6,7-dimethyl-8-ribityllumazine by condensation of 5-amino-6-(D-ribitylamino)uracil with 3,4-dihydroxy-2-butanone 4-phosphate. This is the penultimate step in the biosynthesis of riboflavin.</text>
</comment>
<dbReference type="GO" id="GO:0009349">
    <property type="term" value="C:riboflavin synthase complex"/>
    <property type="evidence" value="ECO:0007669"/>
    <property type="project" value="UniProtKB-UniRule"/>
</dbReference>
<keyword evidence="5 7" id="KW-0808">Transferase</keyword>
<comment type="caution">
    <text evidence="8">The sequence shown here is derived from an EMBL/GenBank/DDBJ whole genome shotgun (WGS) entry which is preliminary data.</text>
</comment>
<feature type="binding site" evidence="7">
    <location>
        <begin position="85"/>
        <end position="86"/>
    </location>
    <ligand>
        <name>(2S)-2-hydroxy-3-oxobutyl phosphate</name>
        <dbReference type="ChEBI" id="CHEBI:58830"/>
    </ligand>
</feature>
<dbReference type="GO" id="GO:0000906">
    <property type="term" value="F:6,7-dimethyl-8-ribityllumazine synthase activity"/>
    <property type="evidence" value="ECO:0007669"/>
    <property type="project" value="UniProtKB-UniRule"/>
</dbReference>
<organism evidence="8 9">
    <name type="scientific">Hwanghaeella grinnelliae</name>
    <dbReference type="NCBI Taxonomy" id="2500179"/>
    <lineage>
        <taxon>Bacteria</taxon>
        <taxon>Pseudomonadati</taxon>
        <taxon>Pseudomonadota</taxon>
        <taxon>Alphaproteobacteria</taxon>
        <taxon>Rhodospirillales</taxon>
        <taxon>Rhodospirillaceae</taxon>
        <taxon>Hwanghaeella</taxon>
    </lineage>
</organism>
<evidence type="ECO:0000256" key="3">
    <source>
        <dbReference type="ARBA" id="ARBA00012664"/>
    </source>
</evidence>
<dbReference type="GO" id="GO:0009231">
    <property type="term" value="P:riboflavin biosynthetic process"/>
    <property type="evidence" value="ECO:0007669"/>
    <property type="project" value="UniProtKB-UniRule"/>
</dbReference>
<dbReference type="EMBL" id="SADE01000001">
    <property type="protein sequence ID" value="RVU39209.1"/>
    <property type="molecule type" value="Genomic_DNA"/>
</dbReference>
<reference evidence="9" key="1">
    <citation type="submission" date="2019-01" db="EMBL/GenBank/DDBJ databases">
        <title>Gri0909 isolated from a small marine red alga.</title>
        <authorList>
            <person name="Kim J."/>
            <person name="Jeong S.E."/>
            <person name="Jeon C.O."/>
        </authorList>
    </citation>
    <scope>NUCLEOTIDE SEQUENCE [LARGE SCALE GENOMIC DNA]</scope>
    <source>
        <strain evidence="9">Gri0909</strain>
    </source>
</reference>
<evidence type="ECO:0000313" key="8">
    <source>
        <dbReference type="EMBL" id="RVU39209.1"/>
    </source>
</evidence>
<dbReference type="RefSeq" id="WP_127764580.1">
    <property type="nucleotide sequence ID" value="NZ_SADE01000001.1"/>
</dbReference>
<dbReference type="EC" id="2.5.1.78" evidence="3 7"/>
<evidence type="ECO:0000313" key="9">
    <source>
        <dbReference type="Proteomes" id="UP000287447"/>
    </source>
</evidence>
<evidence type="ECO:0000256" key="5">
    <source>
        <dbReference type="ARBA" id="ARBA00022679"/>
    </source>
</evidence>
<dbReference type="SUPFAM" id="SSF52121">
    <property type="entry name" value="Lumazine synthase"/>
    <property type="match status" value="1"/>
</dbReference>
<evidence type="ECO:0000256" key="2">
    <source>
        <dbReference type="ARBA" id="ARBA00007424"/>
    </source>
</evidence>
<evidence type="ECO:0000256" key="4">
    <source>
        <dbReference type="ARBA" id="ARBA00022619"/>
    </source>
</evidence>
<dbReference type="InterPro" id="IPR034964">
    <property type="entry name" value="LS"/>
</dbReference>
<dbReference type="AlphaFoldDB" id="A0A437QXL7"/>
<dbReference type="HAMAP" id="MF_00178">
    <property type="entry name" value="Lumazine_synth"/>
    <property type="match status" value="1"/>
</dbReference>
<dbReference type="UniPathway" id="UPA00275">
    <property type="reaction ID" value="UER00404"/>
</dbReference>
<dbReference type="CDD" id="cd09209">
    <property type="entry name" value="Lumazine_synthase-I"/>
    <property type="match status" value="1"/>
</dbReference>
<dbReference type="NCBIfam" id="TIGR00114">
    <property type="entry name" value="lumazine-synth"/>
    <property type="match status" value="1"/>
</dbReference>
<evidence type="ECO:0000256" key="6">
    <source>
        <dbReference type="ARBA" id="ARBA00048785"/>
    </source>
</evidence>
<feature type="active site" description="Proton donor" evidence="7">
    <location>
        <position position="88"/>
    </location>
</feature>
<dbReference type="PANTHER" id="PTHR21058">
    <property type="entry name" value="6,7-DIMETHYL-8-RIBITYLLUMAZINE SYNTHASE DMRL SYNTHASE LUMAZINE SYNTHASE"/>
    <property type="match status" value="1"/>
</dbReference>
<feature type="binding site" evidence="7">
    <location>
        <position position="127"/>
    </location>
    <ligand>
        <name>(2S)-2-hydroxy-3-oxobutyl phosphate</name>
        <dbReference type="ChEBI" id="CHEBI:58830"/>
    </ligand>
</feature>